<evidence type="ECO:0000313" key="3">
    <source>
        <dbReference type="Proteomes" id="UP001370299"/>
    </source>
</evidence>
<protein>
    <submittedName>
        <fullName evidence="2">DUF6262 family protein</fullName>
    </submittedName>
</protein>
<proteinExistence type="predicted"/>
<organism evidence="2 3">
    <name type="scientific">Curtobacterium citreum</name>
    <dbReference type="NCBI Taxonomy" id="2036"/>
    <lineage>
        <taxon>Bacteria</taxon>
        <taxon>Bacillati</taxon>
        <taxon>Actinomycetota</taxon>
        <taxon>Actinomycetes</taxon>
        <taxon>Micrococcales</taxon>
        <taxon>Microbacteriaceae</taxon>
        <taxon>Curtobacterium</taxon>
    </lineage>
</organism>
<name>A0ABU8YDW2_9MICO</name>
<dbReference type="Proteomes" id="UP001370299">
    <property type="component" value="Unassembled WGS sequence"/>
</dbReference>
<dbReference type="EMBL" id="JBBLYY010000072">
    <property type="protein sequence ID" value="MEK0172739.1"/>
    <property type="molecule type" value="Genomic_DNA"/>
</dbReference>
<evidence type="ECO:0000313" key="2">
    <source>
        <dbReference type="EMBL" id="MEK0172739.1"/>
    </source>
</evidence>
<reference evidence="2 3" key="1">
    <citation type="submission" date="2024-03" db="EMBL/GenBank/DDBJ databases">
        <title>Whole genomes of four grape xylem sap localized bacterial endophytes.</title>
        <authorList>
            <person name="Kumar G."/>
            <person name="Savka M.A."/>
        </authorList>
    </citation>
    <scope>NUCLEOTIDE SEQUENCE [LARGE SCALE GENOMIC DNA]</scope>
    <source>
        <strain evidence="2 3">RIT_GXS8</strain>
    </source>
</reference>
<evidence type="ECO:0000256" key="1">
    <source>
        <dbReference type="SAM" id="Coils"/>
    </source>
</evidence>
<comment type="caution">
    <text evidence="2">The sequence shown here is derived from an EMBL/GenBank/DDBJ whole genome shotgun (WGS) entry which is preliminary data.</text>
</comment>
<sequence>MAVQLDARREARVSRLQAARTDDSRLKRQRALETCAALLANGIQVTFTRVARESRVSTWLVYNAPEVKAAVRAAIDQQSKNGLTGTPERVAQPASVASLRTDLALTREDNKRLRDQVNNLNRRLEQQLGLEIEGASTAELMDRIRELEDVTAKQSRQLAARDTSDADSALRLQELERELESKNELIRSMMFARNTSQNR</sequence>
<keyword evidence="1" id="KW-0175">Coiled coil</keyword>
<dbReference type="RefSeq" id="WP_340196303.1">
    <property type="nucleotide sequence ID" value="NZ_JBBKAP010000023.1"/>
</dbReference>
<keyword evidence="3" id="KW-1185">Reference proteome</keyword>
<accession>A0ABU8YDW2</accession>
<gene>
    <name evidence="2" type="ORF">WMN62_14790</name>
</gene>
<feature type="coiled-coil region" evidence="1">
    <location>
        <begin position="96"/>
        <end position="130"/>
    </location>
</feature>